<keyword evidence="1" id="KW-1133">Transmembrane helix</keyword>
<feature type="transmembrane region" description="Helical" evidence="1">
    <location>
        <begin position="505"/>
        <end position="523"/>
    </location>
</feature>
<keyword evidence="1" id="KW-0472">Membrane</keyword>
<keyword evidence="1" id="KW-0812">Transmembrane</keyword>
<feature type="transmembrane region" description="Helical" evidence="1">
    <location>
        <begin position="417"/>
        <end position="440"/>
    </location>
</feature>
<feature type="transmembrane region" description="Helical" evidence="1">
    <location>
        <begin position="341"/>
        <end position="365"/>
    </location>
</feature>
<feature type="transmembrane region" description="Helical" evidence="1">
    <location>
        <begin position="371"/>
        <end position="394"/>
    </location>
</feature>
<feature type="transmembrane region" description="Helical" evidence="1">
    <location>
        <begin position="269"/>
        <end position="290"/>
    </location>
</feature>
<keyword evidence="3" id="KW-1185">Reference proteome</keyword>
<evidence type="ECO:0000313" key="2">
    <source>
        <dbReference type="EMBL" id="MEO3715694.1"/>
    </source>
</evidence>
<protein>
    <recommendedName>
        <fullName evidence="4">ABC transporter permease</fullName>
    </recommendedName>
</protein>
<feature type="transmembrane region" description="Helical" evidence="1">
    <location>
        <begin position="473"/>
        <end position="493"/>
    </location>
</feature>
<feature type="transmembrane region" description="Helical" evidence="1">
    <location>
        <begin position="446"/>
        <end position="466"/>
    </location>
</feature>
<feature type="transmembrane region" description="Helical" evidence="1">
    <location>
        <begin position="122"/>
        <end position="146"/>
    </location>
</feature>
<dbReference type="RefSeq" id="WP_347613293.1">
    <property type="nucleotide sequence ID" value="NZ_JBDPZC010000017.1"/>
</dbReference>
<proteinExistence type="predicted"/>
<feature type="transmembrane region" description="Helical" evidence="1">
    <location>
        <begin position="158"/>
        <end position="179"/>
    </location>
</feature>
<feature type="transmembrane region" description="Helical" evidence="1">
    <location>
        <begin position="191"/>
        <end position="209"/>
    </location>
</feature>
<evidence type="ECO:0000256" key="1">
    <source>
        <dbReference type="SAM" id="Phobius"/>
    </source>
</evidence>
<evidence type="ECO:0008006" key="4">
    <source>
        <dbReference type="Google" id="ProtNLM"/>
    </source>
</evidence>
<evidence type="ECO:0000313" key="3">
    <source>
        <dbReference type="Proteomes" id="UP001462640"/>
    </source>
</evidence>
<gene>
    <name evidence="2" type="ORF">ABDJ40_23210</name>
</gene>
<organism evidence="2 3">
    <name type="scientific">Roseateles flavus</name>
    <dbReference type="NCBI Taxonomy" id="3149041"/>
    <lineage>
        <taxon>Bacteria</taxon>
        <taxon>Pseudomonadati</taxon>
        <taxon>Pseudomonadota</taxon>
        <taxon>Betaproteobacteria</taxon>
        <taxon>Burkholderiales</taxon>
        <taxon>Sphaerotilaceae</taxon>
        <taxon>Roseateles</taxon>
    </lineage>
</organism>
<sequence length="528" mass="56204">MSARHGIVGGKLGLVLTLARHEWLLRARRSSSLLILGLVIAASWLMIPDNTGEVTLFAVKDQRMLYDSHTLSVGGGMMGNLLFGLLGFFLVRGRTQQDLQHGAAALLATAPASAFGLLLSRWLGAVAFLMTLAGVDLLTVMLLQLMHGEAPLQLGPYLAMWLLGMGPPLLLCASVALLCDAWAPLMRRRGDLFFFACWVGQFAALPFTLEEGQHALRPLLALDLSGMSALALRLGQLTGTDSVSIGVSSFDPALGVGQLPEGVWSWPLVALRLASAGLALLPLLPALWLFHRYDPDRVRPAAAKTGSRWRTALVTAQQPLARLAGRLLPLCARVPGWPGQVLAHVCLALVGQPWALLALPLMMVLGLSLPLASLGPVVLVSTACWGVMVCGLGAQDHQVRTLALAAVAPGGPERRRLIPFASAALLGLLFHAPVLLRWGMQAPLQALALLSGLLLLSSLSALLGHWTAGSRTFLALFLFWLYAATQASIFPWLDLMGFNGRALPLTAGVYALVGLTSLGLLALRRGRA</sequence>
<dbReference type="EMBL" id="JBDPZC010000017">
    <property type="protein sequence ID" value="MEO3715694.1"/>
    <property type="molecule type" value="Genomic_DNA"/>
</dbReference>
<reference evidence="2 3" key="1">
    <citation type="submission" date="2024-05" db="EMBL/GenBank/DDBJ databases">
        <title>Roseateles sp. 2.12 16S ribosomal RNA gene Genome sequencing and assembly.</title>
        <authorList>
            <person name="Woo H."/>
        </authorList>
    </citation>
    <scope>NUCLEOTIDE SEQUENCE [LARGE SCALE GENOMIC DNA]</scope>
    <source>
        <strain evidence="2 3">2.12</strain>
    </source>
</reference>
<name>A0ABV0GL94_9BURK</name>
<dbReference type="Proteomes" id="UP001462640">
    <property type="component" value="Unassembled WGS sequence"/>
</dbReference>
<feature type="transmembrane region" description="Helical" evidence="1">
    <location>
        <begin position="71"/>
        <end position="91"/>
    </location>
</feature>
<feature type="transmembrane region" description="Helical" evidence="1">
    <location>
        <begin position="30"/>
        <end position="47"/>
    </location>
</feature>
<comment type="caution">
    <text evidence="2">The sequence shown here is derived from an EMBL/GenBank/DDBJ whole genome shotgun (WGS) entry which is preliminary data.</text>
</comment>
<accession>A0ABV0GL94</accession>